<keyword evidence="1" id="KW-1133">Transmembrane helix</keyword>
<protein>
    <submittedName>
        <fullName evidence="2">Uncharacterized protein</fullName>
    </submittedName>
</protein>
<feature type="transmembrane region" description="Helical" evidence="1">
    <location>
        <begin position="36"/>
        <end position="55"/>
    </location>
</feature>
<dbReference type="Proteomes" id="UP001597534">
    <property type="component" value="Unassembled WGS sequence"/>
</dbReference>
<keyword evidence="3" id="KW-1185">Reference proteome</keyword>
<feature type="transmembrane region" description="Helical" evidence="1">
    <location>
        <begin position="61"/>
        <end position="88"/>
    </location>
</feature>
<name>A0ABW5YKA5_9FLAO</name>
<evidence type="ECO:0000313" key="2">
    <source>
        <dbReference type="EMBL" id="MFD2891375.1"/>
    </source>
</evidence>
<proteinExistence type="predicted"/>
<accession>A0ABW5YKA5</accession>
<dbReference type="EMBL" id="JBHUPC010000012">
    <property type="protein sequence ID" value="MFD2891375.1"/>
    <property type="molecule type" value="Genomic_DNA"/>
</dbReference>
<sequence>MGIIIVPFLFITLIAFIVAIIFLYKPLVKKEIKPKNFLLGTSITIAIYAMIFLNYKSSENAYALGTFFMFPFFMILIPFVLGMILKIINQPITQAISNSILISVIVSGVFMVVLYKYTFGIIEYLGLIKHY</sequence>
<evidence type="ECO:0000256" key="1">
    <source>
        <dbReference type="SAM" id="Phobius"/>
    </source>
</evidence>
<keyword evidence="1" id="KW-0812">Transmembrane</keyword>
<dbReference type="RefSeq" id="WP_379810952.1">
    <property type="nucleotide sequence ID" value="NZ_JBHUPC010000012.1"/>
</dbReference>
<reference evidence="3" key="1">
    <citation type="journal article" date="2019" name="Int. J. Syst. Evol. Microbiol.">
        <title>The Global Catalogue of Microorganisms (GCM) 10K type strain sequencing project: providing services to taxonomists for standard genome sequencing and annotation.</title>
        <authorList>
            <consortium name="The Broad Institute Genomics Platform"/>
            <consortium name="The Broad Institute Genome Sequencing Center for Infectious Disease"/>
            <person name="Wu L."/>
            <person name="Ma J."/>
        </authorList>
    </citation>
    <scope>NUCLEOTIDE SEQUENCE [LARGE SCALE GENOMIC DNA]</scope>
    <source>
        <strain evidence="3">KCTC 22671</strain>
    </source>
</reference>
<feature type="transmembrane region" description="Helical" evidence="1">
    <location>
        <begin position="6"/>
        <end position="24"/>
    </location>
</feature>
<gene>
    <name evidence="2" type="ORF">ACFS5J_05035</name>
</gene>
<feature type="transmembrane region" description="Helical" evidence="1">
    <location>
        <begin position="100"/>
        <end position="122"/>
    </location>
</feature>
<comment type="caution">
    <text evidence="2">The sequence shown here is derived from an EMBL/GenBank/DDBJ whole genome shotgun (WGS) entry which is preliminary data.</text>
</comment>
<evidence type="ECO:0000313" key="3">
    <source>
        <dbReference type="Proteomes" id="UP001597534"/>
    </source>
</evidence>
<organism evidence="2 3">
    <name type="scientific">Flavobacterium chuncheonense</name>
    <dbReference type="NCBI Taxonomy" id="2026653"/>
    <lineage>
        <taxon>Bacteria</taxon>
        <taxon>Pseudomonadati</taxon>
        <taxon>Bacteroidota</taxon>
        <taxon>Flavobacteriia</taxon>
        <taxon>Flavobacteriales</taxon>
        <taxon>Flavobacteriaceae</taxon>
        <taxon>Flavobacterium</taxon>
    </lineage>
</organism>
<keyword evidence="1" id="KW-0472">Membrane</keyword>